<dbReference type="EMBL" id="CP065713">
    <property type="protein sequence ID" value="QPT07885.1"/>
    <property type="molecule type" value="Genomic_DNA"/>
</dbReference>
<protein>
    <submittedName>
        <fullName evidence="1">Uncharacterized protein</fullName>
    </submittedName>
</protein>
<accession>A0A7T3E4U9</accession>
<dbReference type="RefSeq" id="WP_047866942.1">
    <property type="nucleotide sequence ID" value="NZ_AP023323.1"/>
</dbReference>
<reference evidence="1 2" key="1">
    <citation type="submission" date="2020-12" db="EMBL/GenBank/DDBJ databases">
        <title>FDA dAtabase for Regulatory Grade micrObial Sequences (FDA-ARGOS): Supporting development and validation of Infectious Disease Dx tests.</title>
        <authorList>
            <person name="Sproer C."/>
            <person name="Gronow S."/>
            <person name="Severitt S."/>
            <person name="Schroder I."/>
            <person name="Tallon L."/>
            <person name="Sadzewicz L."/>
            <person name="Zhao X."/>
            <person name="Boylan J."/>
            <person name="Ott S."/>
            <person name="Bowen H."/>
            <person name="Vavikolanu K."/>
            <person name="Mehta A."/>
            <person name="Aluvathingal J."/>
            <person name="Nadendla S."/>
            <person name="Lowell S."/>
            <person name="Myers T."/>
            <person name="Yan Y."/>
            <person name="Sichtig H."/>
        </authorList>
    </citation>
    <scope>NUCLEOTIDE SEQUENCE [LARGE SCALE GENOMIC DNA]</scope>
    <source>
        <strain evidence="1 2">FDAARGOS_881</strain>
    </source>
</reference>
<name>A0A7T3E4U9_SPHPI</name>
<evidence type="ECO:0000313" key="1">
    <source>
        <dbReference type="EMBL" id="QPT07885.1"/>
    </source>
</evidence>
<dbReference type="AlphaFoldDB" id="A0A7T3E4U9"/>
<organism evidence="1 2">
    <name type="scientific">Sphingomonas paucimobilis</name>
    <name type="common">Pseudomonas paucimobilis</name>
    <dbReference type="NCBI Taxonomy" id="13689"/>
    <lineage>
        <taxon>Bacteria</taxon>
        <taxon>Pseudomonadati</taxon>
        <taxon>Pseudomonadota</taxon>
        <taxon>Alphaproteobacteria</taxon>
        <taxon>Sphingomonadales</taxon>
        <taxon>Sphingomonadaceae</taxon>
        <taxon>Sphingomonas</taxon>
    </lineage>
</organism>
<sequence>MAYLPPITVLFGDQAEEQPEPVSNVCAFPERVLAEGDVRHAKRVLAEWEDHLENCDPGAESHRERLRALAAPDMIVEWNDQLRKAEAKLLLLTAGDAMTYRGKQYRATIGASGAN</sequence>
<dbReference type="Proteomes" id="UP000594836">
    <property type="component" value="Chromosome"/>
</dbReference>
<proteinExistence type="predicted"/>
<evidence type="ECO:0000313" key="2">
    <source>
        <dbReference type="Proteomes" id="UP000594836"/>
    </source>
</evidence>
<gene>
    <name evidence="1" type="ORF">I6G38_13985</name>
</gene>